<organism evidence="1 2">
    <name type="scientific">Volvox africanus</name>
    <dbReference type="NCBI Taxonomy" id="51714"/>
    <lineage>
        <taxon>Eukaryota</taxon>
        <taxon>Viridiplantae</taxon>
        <taxon>Chlorophyta</taxon>
        <taxon>core chlorophytes</taxon>
        <taxon>Chlorophyceae</taxon>
        <taxon>CS clade</taxon>
        <taxon>Chlamydomonadales</taxon>
        <taxon>Volvocaceae</taxon>
        <taxon>Volvox</taxon>
    </lineage>
</organism>
<evidence type="ECO:0000313" key="1">
    <source>
        <dbReference type="EMBL" id="GIL57664.1"/>
    </source>
</evidence>
<dbReference type="EMBL" id="BNCO01000028">
    <property type="protein sequence ID" value="GIL57664.1"/>
    <property type="molecule type" value="Genomic_DNA"/>
</dbReference>
<sequence length="123" mass="13287">MGIQPAEGRWDVVVAALWQRPADLTGLASARYPVTLAIMLWARSTLGRVVITCLVTAVGCRWSGWTGHWGRTSCRGAHSQSGARVRYDCQQGAGAPATSLGDGCCRNVGGARKRSKERMWDVL</sequence>
<accession>A0A8J4F4X1</accession>
<evidence type="ECO:0000313" key="2">
    <source>
        <dbReference type="Proteomes" id="UP000747399"/>
    </source>
</evidence>
<proteinExistence type="predicted"/>
<gene>
    <name evidence="1" type="ORF">Vafri_12844</name>
</gene>
<reference evidence="1" key="1">
    <citation type="journal article" date="2021" name="Proc. Natl. Acad. Sci. U.S.A.">
        <title>Three genomes in the algal genus Volvox reveal the fate of a haploid sex-determining region after a transition to homothallism.</title>
        <authorList>
            <person name="Yamamoto K."/>
            <person name="Hamaji T."/>
            <person name="Kawai-Toyooka H."/>
            <person name="Matsuzaki R."/>
            <person name="Takahashi F."/>
            <person name="Nishimura Y."/>
            <person name="Kawachi M."/>
            <person name="Noguchi H."/>
            <person name="Minakuchi Y."/>
            <person name="Umen J.G."/>
            <person name="Toyoda A."/>
            <person name="Nozaki H."/>
        </authorList>
    </citation>
    <scope>NUCLEOTIDE SEQUENCE</scope>
    <source>
        <strain evidence="1">NIES-3780</strain>
    </source>
</reference>
<dbReference type="Proteomes" id="UP000747399">
    <property type="component" value="Unassembled WGS sequence"/>
</dbReference>
<keyword evidence="2" id="KW-1185">Reference proteome</keyword>
<dbReference type="AlphaFoldDB" id="A0A8J4F4X1"/>
<protein>
    <submittedName>
        <fullName evidence="1">Uncharacterized protein</fullName>
    </submittedName>
</protein>
<comment type="caution">
    <text evidence="1">The sequence shown here is derived from an EMBL/GenBank/DDBJ whole genome shotgun (WGS) entry which is preliminary data.</text>
</comment>
<name>A0A8J4F4X1_9CHLO</name>